<dbReference type="STRING" id="648996.Theam_0169"/>
<dbReference type="KEGG" id="tam:Theam_0169"/>
<sequence>MKAKEFSVKQDLAFVVVPLIFDLLFFIVGLFMPGLWKLAFAAVALIMAGVVLWQARPFLKQFQLTVTPKEVTVKDFRGNTVRKLDWKRVEAVAAGYKKNWMLYTYSFYFRVRGDEDLLFGAITREPGLTGKFQQFVKVFVRKKVPVQVVKAQ</sequence>
<keyword evidence="1" id="KW-0472">Membrane</keyword>
<proteinExistence type="predicted"/>
<reference evidence="2" key="1">
    <citation type="submission" date="2011-01" db="EMBL/GenBank/DDBJ databases">
        <title>Complete sequence of chromosome of Thermovibrio ammonificans HB-1.</title>
        <authorList>
            <consortium name="US DOE Joint Genome Institute"/>
            <person name="Lucas S."/>
            <person name="Copeland A."/>
            <person name="Lapidus A."/>
            <person name="Cheng J.-F."/>
            <person name="Goodwin L."/>
            <person name="Pitluck S."/>
            <person name="Davenport K."/>
            <person name="Detter J.C."/>
            <person name="Han C."/>
            <person name="Tapia R."/>
            <person name="Land M."/>
            <person name="Hauser L."/>
            <person name="Kyrpides N."/>
            <person name="Ivanova N."/>
            <person name="Ovchinnikova G."/>
            <person name="Vetriani C."/>
            <person name="Woyke T."/>
        </authorList>
    </citation>
    <scope>NUCLEOTIDE SEQUENCE [LARGE SCALE GENOMIC DNA]</scope>
    <source>
        <strain evidence="2">HB-1</strain>
    </source>
</reference>
<keyword evidence="1" id="KW-0812">Transmembrane</keyword>
<evidence type="ECO:0000313" key="2">
    <source>
        <dbReference type="EMBL" id="ADU96142.1"/>
    </source>
</evidence>
<protein>
    <recommendedName>
        <fullName evidence="4">DUF304 domain-containing protein</fullName>
    </recommendedName>
</protein>
<dbReference type="RefSeq" id="WP_013536928.1">
    <property type="nucleotide sequence ID" value="NC_014926.1"/>
</dbReference>
<feature type="transmembrane region" description="Helical" evidence="1">
    <location>
        <begin position="12"/>
        <end position="32"/>
    </location>
</feature>
<dbReference type="eggNOG" id="ENOG5033W4U">
    <property type="taxonomic scope" value="Bacteria"/>
</dbReference>
<evidence type="ECO:0000313" key="3">
    <source>
        <dbReference type="Proteomes" id="UP000006362"/>
    </source>
</evidence>
<dbReference type="Proteomes" id="UP000006362">
    <property type="component" value="Chromosome"/>
</dbReference>
<dbReference type="AlphaFoldDB" id="E8T3L1"/>
<keyword evidence="1" id="KW-1133">Transmembrane helix</keyword>
<keyword evidence="3" id="KW-1185">Reference proteome</keyword>
<name>E8T3L1_THEA1</name>
<dbReference type="HOGENOM" id="CLU_1746716_0_0_0"/>
<organism evidence="2 3">
    <name type="scientific">Thermovibrio ammonificans (strain DSM 15698 / JCM 12110 / HB-1)</name>
    <dbReference type="NCBI Taxonomy" id="648996"/>
    <lineage>
        <taxon>Bacteria</taxon>
        <taxon>Pseudomonadati</taxon>
        <taxon>Aquificota</taxon>
        <taxon>Aquificia</taxon>
        <taxon>Desulfurobacteriales</taxon>
        <taxon>Desulfurobacteriaceae</taxon>
        <taxon>Thermovibrio</taxon>
    </lineage>
</organism>
<gene>
    <name evidence="2" type="ordered locus">Theam_0169</name>
</gene>
<feature type="transmembrane region" description="Helical" evidence="1">
    <location>
        <begin position="38"/>
        <end position="55"/>
    </location>
</feature>
<evidence type="ECO:0000256" key="1">
    <source>
        <dbReference type="SAM" id="Phobius"/>
    </source>
</evidence>
<evidence type="ECO:0008006" key="4">
    <source>
        <dbReference type="Google" id="ProtNLM"/>
    </source>
</evidence>
<dbReference type="EMBL" id="CP002444">
    <property type="protein sequence ID" value="ADU96142.1"/>
    <property type="molecule type" value="Genomic_DNA"/>
</dbReference>
<dbReference type="OrthoDB" id="14180at2"/>
<accession>E8T3L1</accession>